<proteinExistence type="predicted"/>
<sequence length="146" mass="16769">MKRIKNCKHCYESFESRRSNHVYCTTSCKTKASYKRNEYKYISGHYKKEQDKNDEQDKLMAPVLLNNQIQELETKINSLVDYQNETKGINASDIGSAAIGSATADAAIYTTQKIFFPKTLPATKGDVEELKKEINSLKFILRMKSR</sequence>
<dbReference type="AlphaFoldDB" id="A0A316DLY7"/>
<gene>
    <name evidence="1" type="ORF">LX78_01559</name>
</gene>
<dbReference type="Proteomes" id="UP000245430">
    <property type="component" value="Unassembled WGS sequence"/>
</dbReference>
<name>A0A316DLY7_9FLAO</name>
<dbReference type="EMBL" id="QGGP01000003">
    <property type="protein sequence ID" value="PWK19081.1"/>
    <property type="molecule type" value="Genomic_DNA"/>
</dbReference>
<evidence type="ECO:0000313" key="1">
    <source>
        <dbReference type="EMBL" id="PWK19081.1"/>
    </source>
</evidence>
<organism evidence="1 2">
    <name type="scientific">Xanthomarina spongicola</name>
    <dbReference type="NCBI Taxonomy" id="570520"/>
    <lineage>
        <taxon>Bacteria</taxon>
        <taxon>Pseudomonadati</taxon>
        <taxon>Bacteroidota</taxon>
        <taxon>Flavobacteriia</taxon>
        <taxon>Flavobacteriales</taxon>
        <taxon>Flavobacteriaceae</taxon>
        <taxon>Xanthomarina</taxon>
    </lineage>
</organism>
<protein>
    <submittedName>
        <fullName evidence="1">Uncharacterized protein</fullName>
    </submittedName>
</protein>
<reference evidence="1 2" key="1">
    <citation type="submission" date="2018-05" db="EMBL/GenBank/DDBJ databases">
        <title>Genomic Encyclopedia of Archaeal and Bacterial Type Strains, Phase II (KMG-II): from individual species to whole genera.</title>
        <authorList>
            <person name="Goeker M."/>
        </authorList>
    </citation>
    <scope>NUCLEOTIDE SEQUENCE [LARGE SCALE GENOMIC DNA]</scope>
    <source>
        <strain evidence="1 2">DSM 22637</strain>
    </source>
</reference>
<keyword evidence="2" id="KW-1185">Reference proteome</keyword>
<comment type="caution">
    <text evidence="1">The sequence shown here is derived from an EMBL/GenBank/DDBJ whole genome shotgun (WGS) entry which is preliminary data.</text>
</comment>
<evidence type="ECO:0000313" key="2">
    <source>
        <dbReference type="Proteomes" id="UP000245430"/>
    </source>
</evidence>
<accession>A0A316DLY7</accession>
<dbReference type="RefSeq" id="WP_109682084.1">
    <property type="nucleotide sequence ID" value="NZ_QGGP01000003.1"/>
</dbReference>
<dbReference type="OrthoDB" id="1134968at2"/>